<name>A0A0W7X3Y0_9ACTN</name>
<dbReference type="EMBL" id="LOCL01000033">
    <property type="protein sequence ID" value="KUF17596.1"/>
    <property type="molecule type" value="Genomic_DNA"/>
</dbReference>
<organism evidence="1 2">
    <name type="scientific">Streptomyces silvensis</name>
    <dbReference type="NCBI Taxonomy" id="1765722"/>
    <lineage>
        <taxon>Bacteria</taxon>
        <taxon>Bacillati</taxon>
        <taxon>Actinomycetota</taxon>
        <taxon>Actinomycetes</taxon>
        <taxon>Kitasatosporales</taxon>
        <taxon>Streptomycetaceae</taxon>
        <taxon>Streptomyces</taxon>
    </lineage>
</organism>
<evidence type="ECO:0008006" key="3">
    <source>
        <dbReference type="Google" id="ProtNLM"/>
    </source>
</evidence>
<dbReference type="STRING" id="1765722.AT728_09260"/>
<gene>
    <name evidence="1" type="ORF">AT728_09260</name>
</gene>
<accession>A0A0W7X3Y0</accession>
<dbReference type="OrthoDB" id="6396144at2"/>
<evidence type="ECO:0000313" key="1">
    <source>
        <dbReference type="EMBL" id="KUF17596.1"/>
    </source>
</evidence>
<proteinExistence type="predicted"/>
<comment type="caution">
    <text evidence="1">The sequence shown here is derived from an EMBL/GenBank/DDBJ whole genome shotgun (WGS) entry which is preliminary data.</text>
</comment>
<dbReference type="Proteomes" id="UP000054804">
    <property type="component" value="Unassembled WGS sequence"/>
</dbReference>
<sequence>MSSISYHDAVNDALERLEDLGYERGAGVDLANHGPMGAEAVAVLGHGDEVAHWTRRYRRALDHHEPPAARFALDPADEASWRPALGDFGRAGDWERLFARELDDAPWRDVLARWWPRLLPGLFAGLTHGLIRTAHAVRGLDAAGDTATRLQRDELGRGLAYWAARYHALPGDPALRGPHAVPGAVAALPRVPLDGPRGPAVARDRLDALDRLPGYTESLGQLAPYPAARLLSDMTLQFADVYLGHPEVFPVPLVHGVTAPAAARLVLPHLPRELYEPTLARLWQVQSAFLLAFTADRGDEGTTAWRAGADELPPLHELGARAVEHGDEHVIKFTEACLREYALRPDPRYPAAAYAAQCRIPRLADGGGVGAVAGAAAR</sequence>
<dbReference type="RefSeq" id="WP_058848056.1">
    <property type="nucleotide sequence ID" value="NZ_LOCL01000033.1"/>
</dbReference>
<dbReference type="AlphaFoldDB" id="A0A0W7X3Y0"/>
<reference evidence="1 2" key="1">
    <citation type="submission" date="2015-12" db="EMBL/GenBank/DDBJ databases">
        <title>Draft genome sequence of Streptomyces silvensis ATCC 53525, a producer of novel hormone antagonists.</title>
        <authorList>
            <person name="Johnston C.W."/>
            <person name="Li Y."/>
            <person name="Magarvey N.A."/>
        </authorList>
    </citation>
    <scope>NUCLEOTIDE SEQUENCE [LARGE SCALE GENOMIC DNA]</scope>
    <source>
        <strain evidence="1 2">ATCC 53525</strain>
    </source>
</reference>
<evidence type="ECO:0000313" key="2">
    <source>
        <dbReference type="Proteomes" id="UP000054804"/>
    </source>
</evidence>
<keyword evidence="2" id="KW-1185">Reference proteome</keyword>
<protein>
    <recommendedName>
        <fullName evidence="3">DUF4243 domain-containing protein</fullName>
    </recommendedName>
</protein>